<feature type="domain" description="VWFA" evidence="1">
    <location>
        <begin position="30"/>
        <end position="225"/>
    </location>
</feature>
<dbReference type="Pfam" id="PF13519">
    <property type="entry name" value="VWA_2"/>
    <property type="match status" value="1"/>
</dbReference>
<dbReference type="EMBL" id="MN739834">
    <property type="protein sequence ID" value="QHT73922.1"/>
    <property type="molecule type" value="Genomic_DNA"/>
</dbReference>
<dbReference type="Pfam" id="PF14624">
    <property type="entry name" value="Vwaint"/>
    <property type="match status" value="1"/>
</dbReference>
<dbReference type="Pfam" id="PF14623">
    <property type="entry name" value="Vint"/>
    <property type="match status" value="1"/>
</dbReference>
<dbReference type="SMART" id="SM00327">
    <property type="entry name" value="VWA"/>
    <property type="match status" value="1"/>
</dbReference>
<accession>A0A6C0H078</accession>
<name>A0A6C0H078_9ZZZZ</name>
<dbReference type="InterPro" id="IPR039510">
    <property type="entry name" value="Vint_dom"/>
</dbReference>
<dbReference type="PROSITE" id="PS50234">
    <property type="entry name" value="VWFA"/>
    <property type="match status" value="1"/>
</dbReference>
<evidence type="ECO:0000313" key="2">
    <source>
        <dbReference type="EMBL" id="QHT73922.1"/>
    </source>
</evidence>
<evidence type="ECO:0000259" key="1">
    <source>
        <dbReference type="PROSITE" id="PS50234"/>
    </source>
</evidence>
<dbReference type="Gene3D" id="3.40.50.410">
    <property type="entry name" value="von Willebrand factor, type A domain"/>
    <property type="match status" value="1"/>
</dbReference>
<dbReference type="SUPFAM" id="SSF51294">
    <property type="entry name" value="Hedgehog/intein (Hint) domain"/>
    <property type="match status" value="1"/>
</dbReference>
<protein>
    <recommendedName>
        <fullName evidence="1">VWFA domain-containing protein</fullName>
    </recommendedName>
</protein>
<reference evidence="2" key="1">
    <citation type="journal article" date="2020" name="Nature">
        <title>Giant virus diversity and host interactions through global metagenomics.</title>
        <authorList>
            <person name="Schulz F."/>
            <person name="Roux S."/>
            <person name="Paez-Espino D."/>
            <person name="Jungbluth S."/>
            <person name="Walsh D.A."/>
            <person name="Denef V.J."/>
            <person name="McMahon K.D."/>
            <person name="Konstantinidis K.T."/>
            <person name="Eloe-Fadrosh E.A."/>
            <person name="Kyrpides N.C."/>
            <person name="Woyke T."/>
        </authorList>
    </citation>
    <scope>NUCLEOTIDE SEQUENCE</scope>
    <source>
        <strain evidence="2">GVMAG-M-3300023179-4</strain>
    </source>
</reference>
<organism evidence="2">
    <name type="scientific">viral metagenome</name>
    <dbReference type="NCBI Taxonomy" id="1070528"/>
    <lineage>
        <taxon>unclassified sequences</taxon>
        <taxon>metagenomes</taxon>
        <taxon>organismal metagenomes</taxon>
    </lineage>
</organism>
<dbReference type="CDD" id="cd00081">
    <property type="entry name" value="Hint"/>
    <property type="match status" value="1"/>
</dbReference>
<dbReference type="InterPro" id="IPR036844">
    <property type="entry name" value="Hint_dom_sf"/>
</dbReference>
<proteinExistence type="predicted"/>
<dbReference type="InterPro" id="IPR002035">
    <property type="entry name" value="VWF_A"/>
</dbReference>
<dbReference type="Gene3D" id="2.170.16.10">
    <property type="entry name" value="Hedgehog/Intein (Hint) domain"/>
    <property type="match status" value="1"/>
</dbReference>
<sequence length="581" mass="62634">MDPCNIYTIDAVSKTSISVPAPVAGTTPIFVTFVIDESGSMATEALVGSESTGQCNLGVVCTAVAASMSVMPETTYAGVVMFSDRATLLSPIVQMTPMNKGGIKTALMQRHPTSSTNLEAGVKMAIDMEREKFAVHSNKAKYIIIVLTDGQPDTARASTGENYGAFFKNYSSKFGFTPEIITCGFGYNVNVDLLVDISKIMNGHFSFIPTPDMVATNFVNMMAQIISQESAPVIDAIVDSYRIDFINKCTDLCRLANMGDGDGALAIIRSMSSRIRDSLTTMPDGFSKEVLIGILKDVEGEVALALSDLKKNYNVWGRGYIPSLARAHELKFCANFKDHGLQNYAGPLFKTIQTSAASIFKSELTDAISRMASTPRSAYYAPVSAAAISGLYNPSGGCFDGNCLVTMADGTTKPAMDIVRGDMILSFSGVAAEVYEIVRTLVSSTAQAVVFKSGLRITAWHPIFMNGHWIFPDNAPEHTKQMSGTTAMCGLSLVYSFAVRGQNNAHGMQVDDVFVATLGHGVSNDPVLSHPFYGTNKVLDAISNMYNTAFEKYQPEPIIGNGIWYWSYDENGAPNGILENP</sequence>
<dbReference type="AlphaFoldDB" id="A0A6C0H078"/>
<dbReference type="InterPro" id="IPR032838">
    <property type="entry name" value="Vwaint_dom"/>
</dbReference>
<dbReference type="InterPro" id="IPR036465">
    <property type="entry name" value="vWFA_dom_sf"/>
</dbReference>
<dbReference type="SUPFAM" id="SSF53300">
    <property type="entry name" value="vWA-like"/>
    <property type="match status" value="1"/>
</dbReference>